<dbReference type="Pfam" id="PF00096">
    <property type="entry name" value="zf-C2H2"/>
    <property type="match status" value="1"/>
</dbReference>
<evidence type="ECO:0000256" key="6">
    <source>
        <dbReference type="SAM" id="MobiDB-lite"/>
    </source>
</evidence>
<evidence type="ECO:0000256" key="4">
    <source>
        <dbReference type="ARBA" id="ARBA00022833"/>
    </source>
</evidence>
<dbReference type="SMART" id="SM00355">
    <property type="entry name" value="ZnF_C2H2"/>
    <property type="match status" value="3"/>
</dbReference>
<organism evidence="8 9">
    <name type="scientific">Corynespora cassiicola Philippines</name>
    <dbReference type="NCBI Taxonomy" id="1448308"/>
    <lineage>
        <taxon>Eukaryota</taxon>
        <taxon>Fungi</taxon>
        <taxon>Dikarya</taxon>
        <taxon>Ascomycota</taxon>
        <taxon>Pezizomycotina</taxon>
        <taxon>Dothideomycetes</taxon>
        <taxon>Pleosporomycetidae</taxon>
        <taxon>Pleosporales</taxon>
        <taxon>Corynesporascaceae</taxon>
        <taxon>Corynespora</taxon>
    </lineage>
</organism>
<dbReference type="GO" id="GO:0005634">
    <property type="term" value="C:nucleus"/>
    <property type="evidence" value="ECO:0007669"/>
    <property type="project" value="TreeGrafter"/>
</dbReference>
<keyword evidence="9" id="KW-1185">Reference proteome</keyword>
<keyword evidence="3 5" id="KW-0863">Zinc-finger</keyword>
<dbReference type="InterPro" id="IPR036236">
    <property type="entry name" value="Znf_C2H2_sf"/>
</dbReference>
<dbReference type="AlphaFoldDB" id="A0A2T2N9H7"/>
<dbReference type="GO" id="GO:0008270">
    <property type="term" value="F:zinc ion binding"/>
    <property type="evidence" value="ECO:0007669"/>
    <property type="project" value="UniProtKB-KW"/>
</dbReference>
<feature type="region of interest" description="Disordered" evidence="6">
    <location>
        <begin position="1"/>
        <end position="20"/>
    </location>
</feature>
<proteinExistence type="predicted"/>
<feature type="compositionally biased region" description="Low complexity" evidence="6">
    <location>
        <begin position="51"/>
        <end position="64"/>
    </location>
</feature>
<evidence type="ECO:0000313" key="8">
    <source>
        <dbReference type="EMBL" id="PSN62063.1"/>
    </source>
</evidence>
<evidence type="ECO:0000256" key="5">
    <source>
        <dbReference type="PROSITE-ProRule" id="PRU00042"/>
    </source>
</evidence>
<keyword evidence="4" id="KW-0862">Zinc</keyword>
<protein>
    <recommendedName>
        <fullName evidence="7">C2H2-type domain-containing protein</fullName>
    </recommendedName>
</protein>
<feature type="domain" description="C2H2-type" evidence="7">
    <location>
        <begin position="125"/>
        <end position="150"/>
    </location>
</feature>
<dbReference type="InterPro" id="IPR013087">
    <property type="entry name" value="Znf_C2H2_type"/>
</dbReference>
<feature type="domain" description="C2H2-type" evidence="7">
    <location>
        <begin position="153"/>
        <end position="181"/>
    </location>
</feature>
<keyword evidence="2" id="KW-0677">Repeat</keyword>
<evidence type="ECO:0000313" key="9">
    <source>
        <dbReference type="Proteomes" id="UP000240883"/>
    </source>
</evidence>
<gene>
    <name evidence="8" type="ORF">BS50DRAFT_624807</name>
</gene>
<dbReference type="PANTHER" id="PTHR24408:SF58">
    <property type="entry name" value="TRANSCRIPTION FACTOR (TFIIIA), PUTATIVE (AFU_ORTHOLOGUE AFUA_1G05150)-RELATED"/>
    <property type="match status" value="1"/>
</dbReference>
<accession>A0A2T2N9H7</accession>
<sequence length="207" mass="23261">MFETENQIAEPSLSDPFTSGYNDSARGTCNLGIGPTDFLTLLEENIFPTASTSMSESSTPMTLSASSKTSAPFSRSQSQITWSFNEIASSSNEVSTTSSTISKEPVFVEPKKNLTRLMGRIRLPFACKNPRCDAQFVQQKQLDKHVQQNHKEYICSLCGKSFSHRKNHWEHVQSVHRGKKHSCNVDSCTYSTPRKSNLRRHQEKIHG</sequence>
<dbReference type="EMBL" id="KZ678142">
    <property type="protein sequence ID" value="PSN62063.1"/>
    <property type="molecule type" value="Genomic_DNA"/>
</dbReference>
<dbReference type="SUPFAM" id="SSF57667">
    <property type="entry name" value="beta-beta-alpha zinc fingers"/>
    <property type="match status" value="2"/>
</dbReference>
<dbReference type="Proteomes" id="UP000240883">
    <property type="component" value="Unassembled WGS sequence"/>
</dbReference>
<dbReference type="GO" id="GO:0000981">
    <property type="term" value="F:DNA-binding transcription factor activity, RNA polymerase II-specific"/>
    <property type="evidence" value="ECO:0007669"/>
    <property type="project" value="TreeGrafter"/>
</dbReference>
<name>A0A2T2N9H7_CORCC</name>
<dbReference type="Gene3D" id="3.30.160.60">
    <property type="entry name" value="Classic Zinc Finger"/>
    <property type="match status" value="1"/>
</dbReference>
<dbReference type="PROSITE" id="PS50157">
    <property type="entry name" value="ZINC_FINGER_C2H2_2"/>
    <property type="match status" value="3"/>
</dbReference>
<dbReference type="PROSITE" id="PS00028">
    <property type="entry name" value="ZINC_FINGER_C2H2_1"/>
    <property type="match status" value="2"/>
</dbReference>
<dbReference type="PANTHER" id="PTHR24408">
    <property type="entry name" value="ZINC FINGER PROTEIN"/>
    <property type="match status" value="1"/>
</dbReference>
<feature type="domain" description="C2H2-type" evidence="7">
    <location>
        <begin position="181"/>
        <end position="207"/>
    </location>
</feature>
<evidence type="ECO:0000256" key="2">
    <source>
        <dbReference type="ARBA" id="ARBA00022737"/>
    </source>
</evidence>
<reference evidence="8 9" key="1">
    <citation type="journal article" date="2018" name="Front. Microbiol.">
        <title>Genome-Wide Analysis of Corynespora cassiicola Leaf Fall Disease Putative Effectors.</title>
        <authorList>
            <person name="Lopez D."/>
            <person name="Ribeiro S."/>
            <person name="Label P."/>
            <person name="Fumanal B."/>
            <person name="Venisse J.S."/>
            <person name="Kohler A."/>
            <person name="de Oliveira R.R."/>
            <person name="Labutti K."/>
            <person name="Lipzen A."/>
            <person name="Lail K."/>
            <person name="Bauer D."/>
            <person name="Ohm R.A."/>
            <person name="Barry K.W."/>
            <person name="Spatafora J."/>
            <person name="Grigoriev I.V."/>
            <person name="Martin F.M."/>
            <person name="Pujade-Renaud V."/>
        </authorList>
    </citation>
    <scope>NUCLEOTIDE SEQUENCE [LARGE SCALE GENOMIC DNA]</scope>
    <source>
        <strain evidence="8 9">Philippines</strain>
    </source>
</reference>
<evidence type="ECO:0000256" key="1">
    <source>
        <dbReference type="ARBA" id="ARBA00022723"/>
    </source>
</evidence>
<dbReference type="OrthoDB" id="6077919at2759"/>
<feature type="region of interest" description="Disordered" evidence="6">
    <location>
        <begin position="51"/>
        <end position="70"/>
    </location>
</feature>
<evidence type="ECO:0000259" key="7">
    <source>
        <dbReference type="PROSITE" id="PS50157"/>
    </source>
</evidence>
<dbReference type="GO" id="GO:0043565">
    <property type="term" value="F:sequence-specific DNA binding"/>
    <property type="evidence" value="ECO:0007669"/>
    <property type="project" value="TreeGrafter"/>
</dbReference>
<keyword evidence="1" id="KW-0479">Metal-binding</keyword>
<evidence type="ECO:0000256" key="3">
    <source>
        <dbReference type="ARBA" id="ARBA00022771"/>
    </source>
</evidence>